<dbReference type="EMBL" id="LJPT01000112">
    <property type="protein sequence ID" value="KPW47372.1"/>
    <property type="molecule type" value="Genomic_DNA"/>
</dbReference>
<sequence length="253" mass="29201">MSSTINWEVELTSGIPMYLHQLSRENDNNGHFWVWGGVDDYLDCTNDHFSFSSSHFDDIEDNPDVAWQVAHELLSLFNGAMALLWNQQHPFRIARLLCEGRSVNYVEKRNLHGLLGALPDSAKRGRDREDSAYIFHLVSLACEYQDAYHVVKLFEQKGGWTTYYKILETIESYTVKYGLNVHVDKKIKKSFELTANNFSISGFESRHGFKQQAKEIKTASLTIEEGYKFISGYARRYLSARFGPTLRQRPAVR</sequence>
<reference evidence="1 2" key="1">
    <citation type="submission" date="2015-09" db="EMBL/GenBank/DDBJ databases">
        <title>Genome announcement of multiple Pseudomonas syringae strains.</title>
        <authorList>
            <person name="Thakur S."/>
            <person name="Wang P.W."/>
            <person name="Gong Y."/>
            <person name="Weir B.S."/>
            <person name="Guttman D.S."/>
        </authorList>
    </citation>
    <scope>NUCLEOTIDE SEQUENCE [LARGE SCALE GENOMIC DNA]</scope>
    <source>
        <strain evidence="1 2">ICMP4303</strain>
    </source>
</reference>
<accession>A0A0P9JE59</accession>
<gene>
    <name evidence="1" type="ORF">ALO88_200109</name>
</gene>
<evidence type="ECO:0000313" key="2">
    <source>
        <dbReference type="Proteomes" id="UP000050425"/>
    </source>
</evidence>
<dbReference type="AlphaFoldDB" id="A0A0P9JE59"/>
<comment type="caution">
    <text evidence="1">The sequence shown here is derived from an EMBL/GenBank/DDBJ whole genome shotgun (WGS) entry which is preliminary data.</text>
</comment>
<dbReference type="RefSeq" id="WP_057418591.1">
    <property type="nucleotide sequence ID" value="NZ_LJPT01000112.1"/>
</dbReference>
<evidence type="ECO:0000313" key="1">
    <source>
        <dbReference type="EMBL" id="KPW47372.1"/>
    </source>
</evidence>
<protein>
    <submittedName>
        <fullName evidence="1">Uncharacterized protein</fullName>
    </submittedName>
</protein>
<proteinExistence type="predicted"/>
<organism evidence="1 2">
    <name type="scientific">Pseudomonas syringae pv. antirrhini</name>
    <dbReference type="NCBI Taxonomy" id="251702"/>
    <lineage>
        <taxon>Bacteria</taxon>
        <taxon>Pseudomonadati</taxon>
        <taxon>Pseudomonadota</taxon>
        <taxon>Gammaproteobacteria</taxon>
        <taxon>Pseudomonadales</taxon>
        <taxon>Pseudomonadaceae</taxon>
        <taxon>Pseudomonas</taxon>
    </lineage>
</organism>
<dbReference type="Proteomes" id="UP000050425">
    <property type="component" value="Unassembled WGS sequence"/>
</dbReference>
<dbReference type="PATRIC" id="fig|251702.3.peg.4911"/>
<name>A0A0P9JE59_9PSED</name>